<dbReference type="HOGENOM" id="CLU_695188_0_0_1"/>
<feature type="compositionally biased region" description="Polar residues" evidence="1">
    <location>
        <begin position="171"/>
        <end position="184"/>
    </location>
</feature>
<evidence type="ECO:0000313" key="4">
    <source>
        <dbReference type="Proteomes" id="UP000006591"/>
    </source>
</evidence>
<evidence type="ECO:0000256" key="1">
    <source>
        <dbReference type="SAM" id="MobiDB-lite"/>
    </source>
</evidence>
<feature type="region of interest" description="Disordered" evidence="1">
    <location>
        <begin position="164"/>
        <end position="184"/>
    </location>
</feature>
<dbReference type="PANTHER" id="PTHR33326">
    <property type="entry name" value="OS05G0543800 PROTEIN"/>
    <property type="match status" value="1"/>
</dbReference>
<evidence type="ECO:0000259" key="2">
    <source>
        <dbReference type="Pfam" id="PF12274"/>
    </source>
</evidence>
<dbReference type="EnsemblPlants" id="ONIVA10G19310.1">
    <property type="protein sequence ID" value="ONIVA10G19310.1"/>
    <property type="gene ID" value="ONIVA10G19310"/>
</dbReference>
<dbReference type="InterPro" id="IPR022059">
    <property type="entry name" value="DUF3615"/>
</dbReference>
<dbReference type="Gramene" id="ONIVA10G19310.1">
    <property type="protein sequence ID" value="ONIVA10G19310.1"/>
    <property type="gene ID" value="ONIVA10G19310"/>
</dbReference>
<feature type="domain" description="DUF3615" evidence="2">
    <location>
        <begin position="122"/>
        <end position="234"/>
    </location>
</feature>
<evidence type="ECO:0000313" key="3">
    <source>
        <dbReference type="EnsemblPlants" id="ONIVA10G19310.1"/>
    </source>
</evidence>
<feature type="domain" description="DUF3615" evidence="2">
    <location>
        <begin position="277"/>
        <end position="378"/>
    </location>
</feature>
<dbReference type="Pfam" id="PF12274">
    <property type="entry name" value="DUF3615"/>
    <property type="match status" value="2"/>
</dbReference>
<reference evidence="3" key="2">
    <citation type="submission" date="2018-04" db="EMBL/GenBank/DDBJ databases">
        <title>OnivRS2 (Oryza nivara Reference Sequence Version 2).</title>
        <authorList>
            <person name="Zhang J."/>
            <person name="Kudrna D."/>
            <person name="Lee S."/>
            <person name="Talag J."/>
            <person name="Rajasekar S."/>
            <person name="Welchert J."/>
            <person name="Hsing Y.-I."/>
            <person name="Wing R.A."/>
        </authorList>
    </citation>
    <scope>NUCLEOTIDE SEQUENCE [LARGE SCALE GENOMIC DNA]</scope>
</reference>
<dbReference type="AlphaFoldDB" id="A0A0E0IVS6"/>
<feature type="compositionally biased region" description="Basic and acidic residues" evidence="1">
    <location>
        <begin position="23"/>
        <end position="40"/>
    </location>
</feature>
<reference evidence="3" key="1">
    <citation type="submission" date="2015-04" db="UniProtKB">
        <authorList>
            <consortium name="EnsemblPlants"/>
        </authorList>
    </citation>
    <scope>IDENTIFICATION</scope>
    <source>
        <strain evidence="3">SL10</strain>
    </source>
</reference>
<dbReference type="Proteomes" id="UP000006591">
    <property type="component" value="Chromosome 10"/>
</dbReference>
<sequence>MVEDANAGRKSSTHLAQSPELHASLESHELSDREIPKDASVHQQAIDEPQPLYNIPITRGEGTLITELRKVMEELRVSYYADTDEETREQLKQFWDDEFNAISSGETTIERDLKWMRKEVIEAFETYSEANVVDYELEDLSRQCLIFDDCGQPYHHYNFTMKSKRPDSDLESSTNCPDSDLESSTNLESCISRHYFAEVKLMDGKKHYFCCPLESFDNGHCHGCRNSGIDLKHPSNGGYEEGNAYSGLSFDDDEFDAISEETTKEKGIEWMREEVIEAFETYSDANVVDYELEDLSRQCLIFYDCGQPYHHYNFTMKSKRPNSDLESSTNVESCISRHYFAEVKLMDGEKHYFCCPLESFDNGHCHGCRNSGIDLKHPSNGGYEEGNADSGFSFDPI</sequence>
<protein>
    <recommendedName>
        <fullName evidence="2">DUF3615 domain-containing protein</fullName>
    </recommendedName>
</protein>
<keyword evidence="4" id="KW-1185">Reference proteome</keyword>
<feature type="region of interest" description="Disordered" evidence="1">
    <location>
        <begin position="1"/>
        <end position="41"/>
    </location>
</feature>
<proteinExistence type="predicted"/>
<dbReference type="PANTHER" id="PTHR33326:SF14">
    <property type="entry name" value="EXPRESSED PROTEIN"/>
    <property type="match status" value="1"/>
</dbReference>
<organism evidence="3">
    <name type="scientific">Oryza nivara</name>
    <name type="common">Indian wild rice</name>
    <name type="synonym">Oryza sativa f. spontanea</name>
    <dbReference type="NCBI Taxonomy" id="4536"/>
    <lineage>
        <taxon>Eukaryota</taxon>
        <taxon>Viridiplantae</taxon>
        <taxon>Streptophyta</taxon>
        <taxon>Embryophyta</taxon>
        <taxon>Tracheophyta</taxon>
        <taxon>Spermatophyta</taxon>
        <taxon>Magnoliopsida</taxon>
        <taxon>Liliopsida</taxon>
        <taxon>Poales</taxon>
        <taxon>Poaceae</taxon>
        <taxon>BOP clade</taxon>
        <taxon>Oryzoideae</taxon>
        <taxon>Oryzeae</taxon>
        <taxon>Oryzinae</taxon>
        <taxon>Oryza</taxon>
    </lineage>
</organism>
<accession>A0A0E0IVS6</accession>
<name>A0A0E0IVS6_ORYNI</name>
<dbReference type="OMA" id="CCPLESF"/>